<evidence type="ECO:0000313" key="8">
    <source>
        <dbReference type="Proteomes" id="UP001214576"/>
    </source>
</evidence>
<dbReference type="InterPro" id="IPR051867">
    <property type="entry name" value="Angio_Inhib/Adhesion_GPCR"/>
</dbReference>
<keyword evidence="3" id="KW-0732">Signal</keyword>
<dbReference type="Proteomes" id="UP001214576">
    <property type="component" value="Unassembled WGS sequence"/>
</dbReference>
<evidence type="ECO:0000313" key="7">
    <source>
        <dbReference type="EMBL" id="KAI4540809.1"/>
    </source>
</evidence>
<keyword evidence="4" id="KW-1015">Disulfide bond</keyword>
<evidence type="ECO:0000256" key="1">
    <source>
        <dbReference type="ARBA" id="ARBA00004613"/>
    </source>
</evidence>
<dbReference type="PANTHER" id="PTHR10239:SF28">
    <property type="entry name" value="ISTHMIN-2"/>
    <property type="match status" value="1"/>
</dbReference>
<dbReference type="EMBL" id="JAKZEL010000009">
    <property type="protein sequence ID" value="KAI4540809.1"/>
    <property type="molecule type" value="Genomic_DNA"/>
</dbReference>
<feature type="compositionally biased region" description="Acidic residues" evidence="5">
    <location>
        <begin position="70"/>
        <end position="82"/>
    </location>
</feature>
<evidence type="ECO:0000256" key="4">
    <source>
        <dbReference type="ARBA" id="ARBA00023157"/>
    </source>
</evidence>
<evidence type="ECO:0000259" key="6">
    <source>
        <dbReference type="SMART" id="SM00723"/>
    </source>
</evidence>
<reference evidence="7" key="1">
    <citation type="submission" date="2022-03" db="EMBL/GenBank/DDBJ databases">
        <title>Genomic analyses of argali, domestic sheep and their hybrids provide insights into chromosomal evolution, heterosis and genetic basis of agronomic traits.</title>
        <authorList>
            <person name="Li M."/>
        </authorList>
    </citation>
    <scope>NUCLEOTIDE SEQUENCE</scope>
    <source>
        <strain evidence="7">CAU-MHL-2022a</strain>
        <tissue evidence="7">Skin</tissue>
    </source>
</reference>
<gene>
    <name evidence="7" type="ORF">MG293_009850</name>
</gene>
<comment type="caution">
    <text evidence="7">The sequence shown here is derived from an EMBL/GenBank/DDBJ whole genome shotgun (WGS) entry which is preliminary data.</text>
</comment>
<keyword evidence="8" id="KW-1185">Reference proteome</keyword>
<keyword evidence="2" id="KW-0964">Secreted</keyword>
<feature type="domain" description="AMOP" evidence="6">
    <location>
        <begin position="110"/>
        <end position="274"/>
    </location>
</feature>
<comment type="subcellular location">
    <subcellularLocation>
        <location evidence="1">Secreted</location>
    </subcellularLocation>
</comment>
<dbReference type="GO" id="GO:0005576">
    <property type="term" value="C:extracellular region"/>
    <property type="evidence" value="ECO:0007669"/>
    <property type="project" value="UniProtKB-SubCell"/>
</dbReference>
<feature type="region of interest" description="Disordered" evidence="5">
    <location>
        <begin position="57"/>
        <end position="99"/>
    </location>
</feature>
<name>A0AAD4U9X7_OVIAM</name>
<dbReference type="SMART" id="SM00723">
    <property type="entry name" value="AMOP"/>
    <property type="match status" value="1"/>
</dbReference>
<evidence type="ECO:0000256" key="3">
    <source>
        <dbReference type="ARBA" id="ARBA00022729"/>
    </source>
</evidence>
<dbReference type="AlphaFoldDB" id="A0AAD4U9X7"/>
<dbReference type="InterPro" id="IPR005533">
    <property type="entry name" value="AMOP_dom"/>
</dbReference>
<proteinExistence type="predicted"/>
<accession>A0AAD4U9X7</accession>
<protein>
    <recommendedName>
        <fullName evidence="6">AMOP domain-containing protein</fullName>
    </recommendedName>
</protein>
<evidence type="ECO:0000256" key="2">
    <source>
        <dbReference type="ARBA" id="ARBA00022525"/>
    </source>
</evidence>
<sequence length="286" mass="31879">MAPWDEQVTVEVVVDPQDELEMDLMAEPSNCWSEGAPRWLPAEELFWPLCWGYSEGEEERPHLKGRTSGEEQEEEEEDDPPEYSEGAKDKDPLGFPSERWQPLAHDAMDMVSPDVDSCEKWLNGKSDFLAKYLKPGAVGSAQLPMRVRVGGRVQRREPSGRFRTSIRDAASAGRMPAARASAWTCTVYRSTARFCLRSLQHAGSPALLLRREQPAADPGQGCRCARPGQHRRLTRASLQGGHAAPISCKADCSRYHAVRPANNGQACADNPPEEEYLAQLQEAKEY</sequence>
<evidence type="ECO:0000256" key="5">
    <source>
        <dbReference type="SAM" id="MobiDB-lite"/>
    </source>
</evidence>
<organism evidence="7 8">
    <name type="scientific">Ovis ammon polii</name>
    <dbReference type="NCBI Taxonomy" id="230172"/>
    <lineage>
        <taxon>Eukaryota</taxon>
        <taxon>Metazoa</taxon>
        <taxon>Chordata</taxon>
        <taxon>Craniata</taxon>
        <taxon>Vertebrata</taxon>
        <taxon>Euteleostomi</taxon>
        <taxon>Mammalia</taxon>
        <taxon>Eutheria</taxon>
        <taxon>Laurasiatheria</taxon>
        <taxon>Artiodactyla</taxon>
        <taxon>Ruminantia</taxon>
        <taxon>Pecora</taxon>
        <taxon>Bovidae</taxon>
        <taxon>Caprinae</taxon>
        <taxon>Ovis</taxon>
    </lineage>
</organism>
<dbReference type="PANTHER" id="PTHR10239">
    <property type="entry name" value="ISTHMIN-2"/>
    <property type="match status" value="1"/>
</dbReference>